<dbReference type="EMBL" id="KX264278">
    <property type="protein sequence ID" value="ANM86592.1"/>
    <property type="molecule type" value="Genomic_DNA"/>
</dbReference>
<feature type="signal peptide" evidence="1">
    <location>
        <begin position="1"/>
        <end position="22"/>
    </location>
</feature>
<protein>
    <submittedName>
        <fullName evidence="2">Uncharacterized protein</fullName>
    </submittedName>
</protein>
<evidence type="ECO:0000256" key="1">
    <source>
        <dbReference type="SAM" id="SignalP"/>
    </source>
</evidence>
<reference evidence="2" key="1">
    <citation type="submission" date="2016-05" db="EMBL/GenBank/DDBJ databases">
        <title>Lichen genome sequencing reveals its rich biosynthetic potential.</title>
        <authorList>
            <person name="Bertrand R.L."/>
            <person name="Abdel-Hameed M."/>
            <person name="Sorensen J.L."/>
        </authorList>
    </citation>
    <scope>NUCLEOTIDE SEQUENCE</scope>
</reference>
<feature type="chain" id="PRO_5012915753" evidence="1">
    <location>
        <begin position="23"/>
        <end position="210"/>
    </location>
</feature>
<evidence type="ECO:0000313" key="3">
    <source>
        <dbReference type="EMBL" id="AUW30717.1"/>
    </source>
</evidence>
<proteinExistence type="predicted"/>
<dbReference type="AlphaFoldDB" id="A0A1Z1CE98"/>
<reference evidence="3" key="2">
    <citation type="submission" date="2017-12" db="EMBL/GenBank/DDBJ databases">
        <title>Genome Sequencing Reveals a Rich Biosynthetic Potential.</title>
        <authorList>
            <person name="Bertrand R.L."/>
            <person name="Abdel-Hameed M.E."/>
            <person name="Sorensen J.L."/>
        </authorList>
    </citation>
    <scope>NUCLEOTIDE SEQUENCE</scope>
</reference>
<evidence type="ECO:0000313" key="2">
    <source>
        <dbReference type="EMBL" id="ANM86592.1"/>
    </source>
</evidence>
<keyword evidence="1" id="KW-0732">Signal</keyword>
<accession>A0A1Z1CE98</accession>
<dbReference type="EMBL" id="MG777470">
    <property type="protein sequence ID" value="AUW30717.1"/>
    <property type="molecule type" value="Genomic_DNA"/>
</dbReference>
<sequence length="210" mass="22744">MYLLSLALPLTTFFSTIALVFATPQGPSTVIPLSPASQPTNATNPLDPRQCVRNRRPSPFSTRYLVFRQCEDAISQLPLGDQVATFRDYDPGDDYFLPQVRKAQTCQVTVSLPYGYNKERASWRDLKIEASYLAEKCCALNLALSDSPLLALEGNNNKGAYVPTGQGGKIRINLDYIPQGAEAEDNTNGPTPLSIGGNATNITSDAVLAA</sequence>
<name>A0A1Z1CE98_CLAUC</name>
<organism evidence="2">
    <name type="scientific">Cladonia uncialis subsp. uncialis</name>
    <dbReference type="NCBI Taxonomy" id="180999"/>
    <lineage>
        <taxon>Eukaryota</taxon>
        <taxon>Fungi</taxon>
        <taxon>Dikarya</taxon>
        <taxon>Ascomycota</taxon>
        <taxon>Pezizomycotina</taxon>
        <taxon>Lecanoromycetes</taxon>
        <taxon>OSLEUM clade</taxon>
        <taxon>Lecanoromycetidae</taxon>
        <taxon>Lecanorales</taxon>
        <taxon>Lecanorineae</taxon>
        <taxon>Cladoniaceae</taxon>
        <taxon>Cladonia</taxon>
    </lineage>
</organism>